<gene>
    <name evidence="1" type="ORF">OPV22_029784</name>
</gene>
<accession>A0AAV8P7Q7</accession>
<keyword evidence="2" id="KW-1185">Reference proteome</keyword>
<dbReference type="EMBL" id="JAQQAF010000008">
    <property type="protein sequence ID" value="KAJ8467232.1"/>
    <property type="molecule type" value="Genomic_DNA"/>
</dbReference>
<name>A0AAV8P7Q7_ENSVE</name>
<reference evidence="1 2" key="1">
    <citation type="submission" date="2022-12" db="EMBL/GenBank/DDBJ databases">
        <title>Chromosome-scale assembly of the Ensete ventricosum genome.</title>
        <authorList>
            <person name="Dussert Y."/>
            <person name="Stocks J."/>
            <person name="Wendawek A."/>
            <person name="Woldeyes F."/>
            <person name="Nichols R.A."/>
            <person name="Borrell J.S."/>
        </authorList>
    </citation>
    <scope>NUCLEOTIDE SEQUENCE [LARGE SCALE GENOMIC DNA]</scope>
    <source>
        <strain evidence="2">cv. Maze</strain>
        <tissue evidence="1">Seeds</tissue>
    </source>
</reference>
<organism evidence="1 2">
    <name type="scientific">Ensete ventricosum</name>
    <name type="common">Abyssinian banana</name>
    <name type="synonym">Musa ensete</name>
    <dbReference type="NCBI Taxonomy" id="4639"/>
    <lineage>
        <taxon>Eukaryota</taxon>
        <taxon>Viridiplantae</taxon>
        <taxon>Streptophyta</taxon>
        <taxon>Embryophyta</taxon>
        <taxon>Tracheophyta</taxon>
        <taxon>Spermatophyta</taxon>
        <taxon>Magnoliopsida</taxon>
        <taxon>Liliopsida</taxon>
        <taxon>Zingiberales</taxon>
        <taxon>Musaceae</taxon>
        <taxon>Ensete</taxon>
    </lineage>
</organism>
<sequence>MNRDFSCRIQDLRLRDDRELDRMDMELLGYPQGDGVAFVFLSRKWLCLILSATKVTKFLHKRQVAFHGKALNYHSTSLVLGYCCRRSWMHLWCSLMTRVSCVERMT</sequence>
<evidence type="ECO:0000313" key="2">
    <source>
        <dbReference type="Proteomes" id="UP001222027"/>
    </source>
</evidence>
<evidence type="ECO:0000313" key="1">
    <source>
        <dbReference type="EMBL" id="KAJ8467232.1"/>
    </source>
</evidence>
<protein>
    <submittedName>
        <fullName evidence="1">Uncharacterized protein</fullName>
    </submittedName>
</protein>
<comment type="caution">
    <text evidence="1">The sequence shown here is derived from an EMBL/GenBank/DDBJ whole genome shotgun (WGS) entry which is preliminary data.</text>
</comment>
<dbReference type="Proteomes" id="UP001222027">
    <property type="component" value="Unassembled WGS sequence"/>
</dbReference>
<proteinExistence type="predicted"/>
<dbReference type="AlphaFoldDB" id="A0AAV8P7Q7"/>